<keyword evidence="2" id="KW-1185">Reference proteome</keyword>
<accession>A0ABY7DEI5</accession>
<gene>
    <name evidence="1" type="ORF">MAR_007502</name>
</gene>
<protein>
    <submittedName>
        <fullName evidence="1">Uncharacterized protein</fullName>
    </submittedName>
</protein>
<evidence type="ECO:0000313" key="1">
    <source>
        <dbReference type="EMBL" id="WAQ95031.1"/>
    </source>
</evidence>
<name>A0ABY7DEI5_MYAAR</name>
<proteinExistence type="predicted"/>
<sequence>MKKTFKEMNLAPVIKRVLCPATTFFTVNQFVKRAIQIDKKCRYLTGLDASETRFDGEIVLFFIGIDHTTFLSDLHQSEKIHIDNISQKDYEHALKGRKTNRANKSIFITVTRSDEISTAAQFLDGLIIIGNSDGLKGERLTDSRKCEFIETCTQENLPSTVKKNVERIVLHYMKDAVLKLQRNYDSKRKLPFNHKDASSLRYHQAHNGHATTDIIEYEGNSHDKKAVDNQRKISEVLPSLNESDMSITRSGKRIRCSFDDTERVNENERERALMKDTLHEAFALFSMSYIPRNENPFQLRNAVYRVDRRIYGCGFRNFTLDLRNAVYRVDRRIYGCGFRNFTLDLRNALYRVDRRIYGCGFRNFTLDVFVNIAQRIPTTDERQSLTHRIETTAKEFKIDDVDVNFGRYGQTEMSSCRVGSKIQNNYSAIATLGGFAKSEYKEGDIVSIREHASRSGERHPSGLYVLLSRHFADPENVEFIYLVDSSDTRRPFAKVLKTHNPGIYDIAIASVSSTNITDTQFRDLRGQQRESDLVQLNQMDFASLRSISELEVYFWSAEEEPRIGKVVIPDFDERETNTKLVLLKDIMVYDDDLNAIIPKRMFQKGHSGAIVCYDDESNGRVRVFAMFMGALNYKDIEDKTNGWRIQGEYRSFPVSEGLRQLNEEHGRIFDLC</sequence>
<dbReference type="EMBL" id="CP111012">
    <property type="protein sequence ID" value="WAQ95031.1"/>
    <property type="molecule type" value="Genomic_DNA"/>
</dbReference>
<evidence type="ECO:0000313" key="2">
    <source>
        <dbReference type="Proteomes" id="UP001164746"/>
    </source>
</evidence>
<reference evidence="1" key="1">
    <citation type="submission" date="2022-11" db="EMBL/GenBank/DDBJ databases">
        <title>Centuries of genome instability and evolution in soft-shell clam transmissible cancer (bioRxiv).</title>
        <authorList>
            <person name="Hart S.F.M."/>
            <person name="Yonemitsu M.A."/>
            <person name="Giersch R.M."/>
            <person name="Beal B.F."/>
            <person name="Arriagada G."/>
            <person name="Davis B.W."/>
            <person name="Ostrander E.A."/>
            <person name="Goff S.P."/>
            <person name="Metzger M.J."/>
        </authorList>
    </citation>
    <scope>NUCLEOTIDE SEQUENCE</scope>
    <source>
        <strain evidence="1">MELC-2E11</strain>
        <tissue evidence="1">Siphon/mantle</tissue>
    </source>
</reference>
<dbReference type="Proteomes" id="UP001164746">
    <property type="component" value="Chromosome 1"/>
</dbReference>
<organism evidence="1 2">
    <name type="scientific">Mya arenaria</name>
    <name type="common">Soft-shell clam</name>
    <dbReference type="NCBI Taxonomy" id="6604"/>
    <lineage>
        <taxon>Eukaryota</taxon>
        <taxon>Metazoa</taxon>
        <taxon>Spiralia</taxon>
        <taxon>Lophotrochozoa</taxon>
        <taxon>Mollusca</taxon>
        <taxon>Bivalvia</taxon>
        <taxon>Autobranchia</taxon>
        <taxon>Heteroconchia</taxon>
        <taxon>Euheterodonta</taxon>
        <taxon>Imparidentia</taxon>
        <taxon>Neoheterodontei</taxon>
        <taxon>Myida</taxon>
        <taxon>Myoidea</taxon>
        <taxon>Myidae</taxon>
        <taxon>Mya</taxon>
    </lineage>
</organism>